<proteinExistence type="predicted"/>
<keyword evidence="2" id="KW-1185">Reference proteome</keyword>
<protein>
    <submittedName>
        <fullName evidence="1">Uncharacterized protein</fullName>
    </submittedName>
</protein>
<gene>
    <name evidence="1" type="ORF">CHARACLAT_009856</name>
</gene>
<comment type="caution">
    <text evidence="1">The sequence shown here is derived from an EMBL/GenBank/DDBJ whole genome shotgun (WGS) entry which is preliminary data.</text>
</comment>
<sequence length="130" mass="14823">MPLLTIKKIYMPHLSLHRNLHPKHSSLHLHECKSNPLIQYLAKSLLVPAAKTDEKNAITQSCTAANCCRRGVFFTSKVYTDKSTAAWIYYPLFSVLLSSSHTLLLASPHFVQPKAFRRIKKCMQMQQQNA</sequence>
<evidence type="ECO:0000313" key="2">
    <source>
        <dbReference type="Proteomes" id="UP001352852"/>
    </source>
</evidence>
<organism evidence="1 2">
    <name type="scientific">Characodon lateralis</name>
    <dbReference type="NCBI Taxonomy" id="208331"/>
    <lineage>
        <taxon>Eukaryota</taxon>
        <taxon>Metazoa</taxon>
        <taxon>Chordata</taxon>
        <taxon>Craniata</taxon>
        <taxon>Vertebrata</taxon>
        <taxon>Euteleostomi</taxon>
        <taxon>Actinopterygii</taxon>
        <taxon>Neopterygii</taxon>
        <taxon>Teleostei</taxon>
        <taxon>Neoteleostei</taxon>
        <taxon>Acanthomorphata</taxon>
        <taxon>Ovalentaria</taxon>
        <taxon>Atherinomorphae</taxon>
        <taxon>Cyprinodontiformes</taxon>
        <taxon>Goodeidae</taxon>
        <taxon>Characodon</taxon>
    </lineage>
</organism>
<name>A0ABU7D8G4_9TELE</name>
<reference evidence="1 2" key="1">
    <citation type="submission" date="2021-06" db="EMBL/GenBank/DDBJ databases">
        <authorList>
            <person name="Palmer J.M."/>
        </authorList>
    </citation>
    <scope>NUCLEOTIDE SEQUENCE [LARGE SCALE GENOMIC DNA]</scope>
    <source>
        <strain evidence="1 2">CL_MEX2019</strain>
        <tissue evidence="1">Muscle</tissue>
    </source>
</reference>
<evidence type="ECO:0000313" key="1">
    <source>
        <dbReference type="EMBL" id="MED6270400.1"/>
    </source>
</evidence>
<dbReference type="EMBL" id="JAHUTJ010017005">
    <property type="protein sequence ID" value="MED6270400.1"/>
    <property type="molecule type" value="Genomic_DNA"/>
</dbReference>
<accession>A0ABU7D8G4</accession>
<dbReference type="Proteomes" id="UP001352852">
    <property type="component" value="Unassembled WGS sequence"/>
</dbReference>